<keyword evidence="2" id="KW-1185">Reference proteome</keyword>
<comment type="caution">
    <text evidence="1">The sequence shown here is derived from an EMBL/GenBank/DDBJ whole genome shotgun (WGS) entry which is preliminary data.</text>
</comment>
<accession>A0A9X7J0R6</accession>
<organism evidence="1 2">
    <name type="scientific">Neomoorella stamsii</name>
    <dbReference type="NCBI Taxonomy" id="1266720"/>
    <lineage>
        <taxon>Bacteria</taxon>
        <taxon>Bacillati</taxon>
        <taxon>Bacillota</taxon>
        <taxon>Clostridia</taxon>
        <taxon>Neomoorellales</taxon>
        <taxon>Neomoorellaceae</taxon>
        <taxon>Neomoorella</taxon>
    </lineage>
</organism>
<proteinExistence type="predicted"/>
<evidence type="ECO:0008006" key="3">
    <source>
        <dbReference type="Google" id="ProtNLM"/>
    </source>
</evidence>
<evidence type="ECO:0000313" key="1">
    <source>
        <dbReference type="EMBL" id="PRR70310.1"/>
    </source>
</evidence>
<dbReference type="AlphaFoldDB" id="A0A9X7J0R6"/>
<dbReference type="Proteomes" id="UP000239430">
    <property type="component" value="Unassembled WGS sequence"/>
</dbReference>
<evidence type="ECO:0000313" key="2">
    <source>
        <dbReference type="Proteomes" id="UP000239430"/>
    </source>
</evidence>
<reference evidence="1 2" key="1">
    <citation type="submission" date="2018-03" db="EMBL/GenBank/DDBJ databases">
        <title>Genome sequence of Moorella stamsii DSM 26217.</title>
        <authorList>
            <person name="Poehlein A."/>
            <person name="Daniel R."/>
        </authorList>
    </citation>
    <scope>NUCLEOTIDE SEQUENCE [LARGE SCALE GENOMIC DNA]</scope>
    <source>
        <strain evidence="2">DSM 26217</strain>
    </source>
</reference>
<gene>
    <name evidence="1" type="ORF">MOST_28090</name>
</gene>
<protein>
    <recommendedName>
        <fullName evidence="3">DUF218 domain-containing protein</fullName>
    </recommendedName>
</protein>
<name>A0A9X7J0R6_9FIRM</name>
<sequence>MRKHDWKSAIIVTHDFHLLRAMTEARRLGIEVSGAGVHETAMFRPPLALREVIANLVKAIGYNL</sequence>
<dbReference type="EMBL" id="PVXL01000066">
    <property type="protein sequence ID" value="PRR70310.1"/>
    <property type="molecule type" value="Genomic_DNA"/>
</dbReference>